<reference evidence="1 2" key="1">
    <citation type="submission" date="2018-01" db="EMBL/GenBank/DDBJ databases">
        <title>Denitrification phenotypes of diverse strains of Pseudomonas stutzeri.</title>
        <authorList>
            <person name="Milligan D.A."/>
            <person name="Bergaust L."/>
            <person name="Bakken L.R."/>
            <person name="Frostegard A."/>
        </authorList>
    </citation>
    <scope>NUCLEOTIDE SEQUENCE [LARGE SCALE GENOMIC DNA]</scope>
    <source>
        <strain evidence="1 2">DSM 50238</strain>
    </source>
</reference>
<dbReference type="Proteomes" id="UP000235881">
    <property type="component" value="Unassembled WGS sequence"/>
</dbReference>
<accession>A0A8E2QE86</accession>
<dbReference type="EMBL" id="POUK01000005">
    <property type="protein sequence ID" value="PNF75861.1"/>
    <property type="molecule type" value="Genomic_DNA"/>
</dbReference>
<keyword evidence="2" id="KW-1185">Reference proteome</keyword>
<gene>
    <name evidence="1" type="ORF">CXK95_14800</name>
</gene>
<proteinExistence type="predicted"/>
<name>A0A8E2QE86_9GAMM</name>
<dbReference type="AlphaFoldDB" id="A0A8E2QE86"/>
<comment type="caution">
    <text evidence="1">The sequence shown here is derived from an EMBL/GenBank/DDBJ whole genome shotgun (WGS) entry which is preliminary data.</text>
</comment>
<organism evidence="1 2">
    <name type="scientific">Stutzerimonas degradans</name>
    <dbReference type="NCBI Taxonomy" id="2968968"/>
    <lineage>
        <taxon>Bacteria</taxon>
        <taxon>Pseudomonadati</taxon>
        <taxon>Pseudomonadota</taxon>
        <taxon>Gammaproteobacteria</taxon>
        <taxon>Pseudomonadales</taxon>
        <taxon>Pseudomonadaceae</taxon>
        <taxon>Stutzerimonas</taxon>
    </lineage>
</organism>
<dbReference type="RefSeq" id="WP_102829118.1">
    <property type="nucleotide sequence ID" value="NZ_CP065721.1"/>
</dbReference>
<dbReference type="PROSITE" id="PS51318">
    <property type="entry name" value="TAT"/>
    <property type="match status" value="1"/>
</dbReference>
<sequence>MSGLPLNRRGLLRIGLLGGALLATSGLAASLSGCSRELAAANFSLLRPSDLPLLRRLIPVLLTGAVAAPDAPAVVEGTLSSLDRNLQQLSPALAAQVLQLFDLLSLPLTRGPLTGIWGSWDASSDQAMQDFLQRWQNAPLALLRQGHAVLLQLVLMAWYGRPEAWAHCGYPGPPTV</sequence>
<protein>
    <submittedName>
        <fullName evidence="1">Twin-arginine translocation pathway signal protein</fullName>
    </submittedName>
</protein>
<evidence type="ECO:0000313" key="2">
    <source>
        <dbReference type="Proteomes" id="UP000235881"/>
    </source>
</evidence>
<dbReference type="InterPro" id="IPR006311">
    <property type="entry name" value="TAT_signal"/>
</dbReference>
<evidence type="ECO:0000313" key="1">
    <source>
        <dbReference type="EMBL" id="PNF75861.1"/>
    </source>
</evidence>